<protein>
    <submittedName>
        <fullName evidence="1">Uncharacterized protein</fullName>
    </submittedName>
</protein>
<reference evidence="1 2" key="1">
    <citation type="submission" date="2023-12" db="EMBL/GenBank/DDBJ databases">
        <title>A high-quality genome assembly for Dillenia turbinata (Dilleniales).</title>
        <authorList>
            <person name="Chanderbali A."/>
        </authorList>
    </citation>
    <scope>NUCLEOTIDE SEQUENCE [LARGE SCALE GENOMIC DNA]</scope>
    <source>
        <strain evidence="1">LSX21</strain>
        <tissue evidence="1">Leaf</tissue>
    </source>
</reference>
<dbReference type="PANTHER" id="PTHR42840">
    <property type="entry name" value="NAD(P)-BINDING ROSSMANN-FOLD SUPERFAMILY PROTEIN-RELATED"/>
    <property type="match status" value="1"/>
</dbReference>
<proteinExistence type="predicted"/>
<dbReference type="Proteomes" id="UP001370490">
    <property type="component" value="Unassembled WGS sequence"/>
</dbReference>
<comment type="caution">
    <text evidence="1">The sequence shown here is derived from an EMBL/GenBank/DDBJ whole genome shotgun (WGS) entry which is preliminary data.</text>
</comment>
<name>A0AAN8V1C3_9MAGN</name>
<dbReference type="GO" id="GO:0006740">
    <property type="term" value="P:NADPH regeneration"/>
    <property type="evidence" value="ECO:0007669"/>
    <property type="project" value="TreeGrafter"/>
</dbReference>
<sequence length="260" mass="28651">MKEKVAIEGQDGGEGDEREGAYLKFEDGDISRNVIEDAKSRKTCPSSLNVLKLFLCLCVMILLDQPTELEEKPAAAMRSNFAAASEIEMALRSNQSISTVSRPIWAVGENYRFEPAFVESRKLVNEMGKMLSFQVVIEGSMNSSNPYFSSSWRRNFAVTFAGCEVTRVSASTSHVDTTLPPPDSISSLFLGTLRLRVWNNFLLSELENGCFGVFVMVVLSPSPKIFWRIVGLKGLCDVAVLKAMLESGAKGGCQVDVKRL</sequence>
<evidence type="ECO:0000313" key="1">
    <source>
        <dbReference type="EMBL" id="KAK6925685.1"/>
    </source>
</evidence>
<keyword evidence="2" id="KW-1185">Reference proteome</keyword>
<dbReference type="GO" id="GO:0005737">
    <property type="term" value="C:cytoplasm"/>
    <property type="evidence" value="ECO:0007669"/>
    <property type="project" value="TreeGrafter"/>
</dbReference>
<dbReference type="GO" id="GO:0016491">
    <property type="term" value="F:oxidoreductase activity"/>
    <property type="evidence" value="ECO:0007669"/>
    <property type="project" value="TreeGrafter"/>
</dbReference>
<evidence type="ECO:0000313" key="2">
    <source>
        <dbReference type="Proteomes" id="UP001370490"/>
    </source>
</evidence>
<dbReference type="Gene3D" id="3.30.360.10">
    <property type="entry name" value="Dihydrodipicolinate Reductase, domain 2"/>
    <property type="match status" value="1"/>
</dbReference>
<accession>A0AAN8V1C3</accession>
<dbReference type="SUPFAM" id="SSF55347">
    <property type="entry name" value="Glyceraldehyde-3-phosphate dehydrogenase-like, C-terminal domain"/>
    <property type="match status" value="1"/>
</dbReference>
<organism evidence="1 2">
    <name type="scientific">Dillenia turbinata</name>
    <dbReference type="NCBI Taxonomy" id="194707"/>
    <lineage>
        <taxon>Eukaryota</taxon>
        <taxon>Viridiplantae</taxon>
        <taxon>Streptophyta</taxon>
        <taxon>Embryophyta</taxon>
        <taxon>Tracheophyta</taxon>
        <taxon>Spermatophyta</taxon>
        <taxon>Magnoliopsida</taxon>
        <taxon>eudicotyledons</taxon>
        <taxon>Gunneridae</taxon>
        <taxon>Pentapetalae</taxon>
        <taxon>Dilleniales</taxon>
        <taxon>Dilleniaceae</taxon>
        <taxon>Dillenia</taxon>
    </lineage>
</organism>
<dbReference type="EMBL" id="JBAMMX010000015">
    <property type="protein sequence ID" value="KAK6925685.1"/>
    <property type="molecule type" value="Genomic_DNA"/>
</dbReference>
<dbReference type="PANTHER" id="PTHR42840:SF5">
    <property type="entry name" value="NAD(P)-BINDING ROSSMANN-FOLD SUPERFAMILY PROTEIN"/>
    <property type="match status" value="1"/>
</dbReference>
<gene>
    <name evidence="1" type="ORF">RJ641_007404</name>
</gene>
<dbReference type="AlphaFoldDB" id="A0AAN8V1C3"/>